<feature type="compositionally biased region" description="Basic residues" evidence="1">
    <location>
        <begin position="418"/>
        <end position="434"/>
    </location>
</feature>
<proteinExistence type="predicted"/>
<evidence type="ECO:0000313" key="3">
    <source>
        <dbReference type="Proteomes" id="UP000775213"/>
    </source>
</evidence>
<feature type="compositionally biased region" description="Polar residues" evidence="1">
    <location>
        <begin position="333"/>
        <end position="360"/>
    </location>
</feature>
<comment type="caution">
    <text evidence="2">The sequence shown here is derived from an EMBL/GenBank/DDBJ whole genome shotgun (WGS) entry which is preliminary data.</text>
</comment>
<evidence type="ECO:0000256" key="1">
    <source>
        <dbReference type="SAM" id="MobiDB-lite"/>
    </source>
</evidence>
<feature type="compositionally biased region" description="Pro residues" evidence="1">
    <location>
        <begin position="367"/>
        <end position="377"/>
    </location>
</feature>
<evidence type="ECO:0000313" key="2">
    <source>
        <dbReference type="EMBL" id="KAH0461442.1"/>
    </source>
</evidence>
<gene>
    <name evidence="2" type="ORF">IEQ34_009017</name>
</gene>
<dbReference type="PANTHER" id="PTHR47723:SF19">
    <property type="entry name" value="POLYNUCLEOTIDYL TRANSFERASE, RIBONUCLEASE H-LIKE SUPERFAMILY PROTEIN"/>
    <property type="match status" value="1"/>
</dbReference>
<feature type="compositionally biased region" description="Polar residues" evidence="1">
    <location>
        <begin position="406"/>
        <end position="417"/>
    </location>
</feature>
<accession>A0AAV7GY44</accession>
<evidence type="ECO:0008006" key="4">
    <source>
        <dbReference type="Google" id="ProtNLM"/>
    </source>
</evidence>
<feature type="region of interest" description="Disordered" evidence="1">
    <location>
        <begin position="119"/>
        <end position="139"/>
    </location>
</feature>
<protein>
    <recommendedName>
        <fullName evidence="4">RNase H type-1 domain-containing protein</fullName>
    </recommendedName>
</protein>
<sequence length="434" mass="48957">MRVLVVIVFIYFLISKTFSFSWLATANEREFLRDHPQDQREMMIFFLEKMSKLTIDYLYNLSNIGQPSNRRKKNVALGYLVTYILEKKYNLINPDPPTELPIFLTNASFQALFHQDQDIEGDESEEEGDAPTPAPRPDQNFYQDMALAGGLLKKAQYSIVTRRVSKDEWYSAIKRVKKDVGFSAFTKRVKKDDGSLPHQGLVLSFYSWHPPPPRWIKVNIDATLLQSYKASIGGVFRDRKGRFIVAFGFKCIHWDNGYLELLAICSLKKVVKEWMMEANGIIIVGDNYNIIKYLQDSIGEGLWDKEIDVTSALIAPPGFLDCNLVQSKDPLPNLNSPTEELSSSDNSPYIPTKQTSSSSPGFYHNPPLAPPADPPISSPNKFAILQPEKADEPPDIAPPNAVNPMKITTESAISFKNNKGKSAKKTRSSHSKSK</sequence>
<feature type="region of interest" description="Disordered" evidence="1">
    <location>
        <begin position="331"/>
        <end position="434"/>
    </location>
</feature>
<dbReference type="PANTHER" id="PTHR47723">
    <property type="entry name" value="OS05G0353850 PROTEIN"/>
    <property type="match status" value="1"/>
</dbReference>
<reference evidence="2 3" key="1">
    <citation type="journal article" date="2021" name="Hortic Res">
        <title>Chromosome-scale assembly of the Dendrobium chrysotoxum genome enhances the understanding of orchid evolution.</title>
        <authorList>
            <person name="Zhang Y."/>
            <person name="Zhang G.Q."/>
            <person name="Zhang D."/>
            <person name="Liu X.D."/>
            <person name="Xu X.Y."/>
            <person name="Sun W.H."/>
            <person name="Yu X."/>
            <person name="Zhu X."/>
            <person name="Wang Z.W."/>
            <person name="Zhao X."/>
            <person name="Zhong W.Y."/>
            <person name="Chen H."/>
            <person name="Yin W.L."/>
            <person name="Huang T."/>
            <person name="Niu S.C."/>
            <person name="Liu Z.J."/>
        </authorList>
    </citation>
    <scope>NUCLEOTIDE SEQUENCE [LARGE SCALE GENOMIC DNA]</scope>
    <source>
        <strain evidence="2">Lindl</strain>
    </source>
</reference>
<keyword evidence="3" id="KW-1185">Reference proteome</keyword>
<dbReference type="InterPro" id="IPR053151">
    <property type="entry name" value="RNase_H-like"/>
</dbReference>
<feature type="compositionally biased region" description="Acidic residues" evidence="1">
    <location>
        <begin position="119"/>
        <end position="129"/>
    </location>
</feature>
<dbReference type="AlphaFoldDB" id="A0AAV7GY44"/>
<name>A0AAV7GY44_DENCH</name>
<dbReference type="EMBL" id="JAGFBR010000009">
    <property type="protein sequence ID" value="KAH0461442.1"/>
    <property type="molecule type" value="Genomic_DNA"/>
</dbReference>
<organism evidence="2 3">
    <name type="scientific">Dendrobium chrysotoxum</name>
    <name type="common">Orchid</name>
    <dbReference type="NCBI Taxonomy" id="161865"/>
    <lineage>
        <taxon>Eukaryota</taxon>
        <taxon>Viridiplantae</taxon>
        <taxon>Streptophyta</taxon>
        <taxon>Embryophyta</taxon>
        <taxon>Tracheophyta</taxon>
        <taxon>Spermatophyta</taxon>
        <taxon>Magnoliopsida</taxon>
        <taxon>Liliopsida</taxon>
        <taxon>Asparagales</taxon>
        <taxon>Orchidaceae</taxon>
        <taxon>Epidendroideae</taxon>
        <taxon>Malaxideae</taxon>
        <taxon>Dendrobiinae</taxon>
        <taxon>Dendrobium</taxon>
    </lineage>
</organism>
<dbReference type="Proteomes" id="UP000775213">
    <property type="component" value="Unassembled WGS sequence"/>
</dbReference>